<accession>D7U7M8</accession>
<proteinExistence type="predicted"/>
<name>D7U7M8_VITVI</name>
<dbReference type="Proteomes" id="UP000009183">
    <property type="component" value="Chromosome 15"/>
</dbReference>
<gene>
    <name evidence="2" type="ordered locus">VIT_15s0048g01460</name>
</gene>
<dbReference type="InParanoid" id="D7U7M8"/>
<feature type="region of interest" description="Disordered" evidence="1">
    <location>
        <begin position="26"/>
        <end position="46"/>
    </location>
</feature>
<reference evidence="3" key="1">
    <citation type="journal article" date="2007" name="Nature">
        <title>The grapevine genome sequence suggests ancestral hexaploidization in major angiosperm phyla.</title>
        <authorList>
            <consortium name="The French-Italian Public Consortium for Grapevine Genome Characterization."/>
            <person name="Jaillon O."/>
            <person name="Aury J.-M."/>
            <person name="Noel B."/>
            <person name="Policriti A."/>
            <person name="Clepet C."/>
            <person name="Casagrande A."/>
            <person name="Choisne N."/>
            <person name="Aubourg S."/>
            <person name="Vitulo N."/>
            <person name="Jubin C."/>
            <person name="Vezzi A."/>
            <person name="Legeai F."/>
            <person name="Hugueney P."/>
            <person name="Dasilva C."/>
            <person name="Horner D."/>
            <person name="Mica E."/>
            <person name="Jublot D."/>
            <person name="Poulain J."/>
            <person name="Bruyere C."/>
            <person name="Billault A."/>
            <person name="Segurens B."/>
            <person name="Gouyvenoux M."/>
            <person name="Ugarte E."/>
            <person name="Cattonaro F."/>
            <person name="Anthouard V."/>
            <person name="Vico V."/>
            <person name="Del Fabbro C."/>
            <person name="Alaux M."/>
            <person name="Di Gaspero G."/>
            <person name="Dumas V."/>
            <person name="Felice N."/>
            <person name="Paillard S."/>
            <person name="Juman I."/>
            <person name="Moroldo M."/>
            <person name="Scalabrin S."/>
            <person name="Canaguier A."/>
            <person name="Le Clainche I."/>
            <person name="Malacrida G."/>
            <person name="Durand E."/>
            <person name="Pesole G."/>
            <person name="Laucou V."/>
            <person name="Chatelet P."/>
            <person name="Merdinoglu D."/>
            <person name="Delledonne M."/>
            <person name="Pezzotti M."/>
            <person name="Lecharny A."/>
            <person name="Scarpelli C."/>
            <person name="Artiguenave F."/>
            <person name="Pe M.E."/>
            <person name="Valle G."/>
            <person name="Morgante M."/>
            <person name="Caboche M."/>
            <person name="Adam-Blondon A.-F."/>
            <person name="Weissenbach J."/>
            <person name="Quetier F."/>
            <person name="Wincker P."/>
        </authorList>
    </citation>
    <scope>NUCLEOTIDE SEQUENCE [LARGE SCALE GENOMIC DNA]</scope>
    <source>
        <strain evidence="3">cv. Pinot noir / PN40024</strain>
    </source>
</reference>
<dbReference type="HOGENOM" id="CLU_2578737_0_0_1"/>
<organism evidence="2 3">
    <name type="scientific">Vitis vinifera</name>
    <name type="common">Grape</name>
    <dbReference type="NCBI Taxonomy" id="29760"/>
    <lineage>
        <taxon>Eukaryota</taxon>
        <taxon>Viridiplantae</taxon>
        <taxon>Streptophyta</taxon>
        <taxon>Embryophyta</taxon>
        <taxon>Tracheophyta</taxon>
        <taxon>Spermatophyta</taxon>
        <taxon>Magnoliopsida</taxon>
        <taxon>eudicotyledons</taxon>
        <taxon>Gunneridae</taxon>
        <taxon>Pentapetalae</taxon>
        <taxon>rosids</taxon>
        <taxon>Vitales</taxon>
        <taxon>Vitaceae</taxon>
        <taxon>Viteae</taxon>
        <taxon>Vitis</taxon>
    </lineage>
</organism>
<dbReference type="PaxDb" id="29760-VIT_15s0048g01460.t01"/>
<dbReference type="AlphaFoldDB" id="D7U7M8"/>
<evidence type="ECO:0000313" key="2">
    <source>
        <dbReference type="EMBL" id="CBI38807.3"/>
    </source>
</evidence>
<evidence type="ECO:0000313" key="3">
    <source>
        <dbReference type="Proteomes" id="UP000009183"/>
    </source>
</evidence>
<dbReference type="STRING" id="29760.D7U7M8"/>
<evidence type="ECO:0000256" key="1">
    <source>
        <dbReference type="SAM" id="MobiDB-lite"/>
    </source>
</evidence>
<feature type="compositionally biased region" description="Basic residues" evidence="1">
    <location>
        <begin position="26"/>
        <end position="39"/>
    </location>
</feature>
<protein>
    <submittedName>
        <fullName evidence="2">Uncharacterized protein</fullName>
    </submittedName>
</protein>
<dbReference type="EMBL" id="FN596739">
    <property type="protein sequence ID" value="CBI38807.3"/>
    <property type="molecule type" value="Genomic_DNA"/>
</dbReference>
<keyword evidence="3" id="KW-1185">Reference proteome</keyword>
<sequence length="81" mass="9590">MGRGRGPGGSLAWKNFRWVEPRMRKWKHNQTKQGRRSRKTSGVQSIASQSPSCFHFSLYNLYNNCLEGCWWSILEWEQIQD</sequence>